<dbReference type="InterPro" id="IPR048068">
    <property type="entry name" value="LarA-like"/>
</dbReference>
<protein>
    <submittedName>
        <fullName evidence="3">Uncharacterized protein</fullName>
    </submittedName>
</protein>
<evidence type="ECO:0000313" key="3">
    <source>
        <dbReference type="EMBL" id="GAG19456.1"/>
    </source>
</evidence>
<gene>
    <name evidence="3" type="ORF">S01H1_56559</name>
</gene>
<reference evidence="3" key="1">
    <citation type="journal article" date="2014" name="Front. Microbiol.">
        <title>High frequency of phylogenetically diverse reductive dehalogenase-homologous genes in deep subseafloor sedimentary metagenomes.</title>
        <authorList>
            <person name="Kawai M."/>
            <person name="Futagami T."/>
            <person name="Toyoda A."/>
            <person name="Takaki Y."/>
            <person name="Nishi S."/>
            <person name="Hori S."/>
            <person name="Arai W."/>
            <person name="Tsubouchi T."/>
            <person name="Morono Y."/>
            <person name="Uchiyama I."/>
            <person name="Ito T."/>
            <person name="Fujiyama A."/>
            <person name="Inagaki F."/>
            <person name="Takami H."/>
        </authorList>
    </citation>
    <scope>NUCLEOTIDE SEQUENCE</scope>
    <source>
        <strain evidence="3">Expedition CK06-06</strain>
    </source>
</reference>
<dbReference type="InterPro" id="IPR048520">
    <property type="entry name" value="LarA_C"/>
</dbReference>
<feature type="non-terminal residue" evidence="3">
    <location>
        <position position="257"/>
    </location>
</feature>
<dbReference type="Pfam" id="PF21113">
    <property type="entry name" value="LarA_C"/>
    <property type="match status" value="1"/>
</dbReference>
<dbReference type="InterPro" id="IPR018657">
    <property type="entry name" value="LarA-like_N"/>
</dbReference>
<dbReference type="GO" id="GO:0050043">
    <property type="term" value="F:lactate racemase activity"/>
    <property type="evidence" value="ECO:0007669"/>
    <property type="project" value="InterPro"/>
</dbReference>
<comment type="caution">
    <text evidence="3">The sequence shown here is derived from an EMBL/GenBank/DDBJ whole genome shotgun (WGS) entry which is preliminary data.</text>
</comment>
<dbReference type="NCBIfam" id="NF033504">
    <property type="entry name" value="Ni_dep_LarA"/>
    <property type="match status" value="1"/>
</dbReference>
<proteinExistence type="predicted"/>
<dbReference type="EMBL" id="BARS01036836">
    <property type="protein sequence ID" value="GAG19456.1"/>
    <property type="molecule type" value="Genomic_DNA"/>
</dbReference>
<name>X0X3A5_9ZZZZ</name>
<feature type="domain" description="LarA-like N-terminal" evidence="1">
    <location>
        <begin position="1"/>
        <end position="48"/>
    </location>
</feature>
<evidence type="ECO:0000259" key="1">
    <source>
        <dbReference type="Pfam" id="PF09861"/>
    </source>
</evidence>
<sequence>SDLKILTGLVEPHFMAGYSGGRKSICPGIAGRRTIQLLHSPFLLESPRADSCILEGNPVHEEATKIARTVRADFIVNVAIDGKKRISNIVAGDLEAAWSACVAHVSRYAEVEIETEADIVITTNGGYPQDRNYYQCGKGLVAASRIVKEGGVIILVAECRDGLGSRSFRDNLVRMGRMKELAAYLDYISIESHFTLDQWGVEKLIQVLHRTSHLFVYSEGLKKEDAVHTFAEQISSVEEGIDRALSLLGDDAKILVM</sequence>
<dbReference type="AlphaFoldDB" id="X0X3A5"/>
<dbReference type="Gene3D" id="3.90.226.30">
    <property type="match status" value="1"/>
</dbReference>
<accession>X0X3A5</accession>
<evidence type="ECO:0000259" key="2">
    <source>
        <dbReference type="Pfam" id="PF21113"/>
    </source>
</evidence>
<dbReference type="Pfam" id="PF09861">
    <property type="entry name" value="Lar_N"/>
    <property type="match status" value="1"/>
</dbReference>
<feature type="non-terminal residue" evidence="3">
    <location>
        <position position="1"/>
    </location>
</feature>
<organism evidence="3">
    <name type="scientific">marine sediment metagenome</name>
    <dbReference type="NCBI Taxonomy" id="412755"/>
    <lineage>
        <taxon>unclassified sequences</taxon>
        <taxon>metagenomes</taxon>
        <taxon>ecological metagenomes</taxon>
    </lineage>
</organism>
<feature type="domain" description="Lactate racemase C-terminal" evidence="2">
    <location>
        <begin position="115"/>
        <end position="256"/>
    </location>
</feature>
<dbReference type="InterPro" id="IPR043166">
    <property type="entry name" value="LarA-like_C"/>
</dbReference>
<dbReference type="PANTHER" id="PTHR33171:SF17">
    <property type="entry name" value="LARA-LIKE N-TERMINAL DOMAIN-CONTAINING PROTEIN"/>
    <property type="match status" value="1"/>
</dbReference>
<dbReference type="PANTHER" id="PTHR33171">
    <property type="entry name" value="LAR_N DOMAIN-CONTAINING PROTEIN"/>
    <property type="match status" value="1"/>
</dbReference>
<dbReference type="InterPro" id="IPR047926">
    <property type="entry name" value="Ni_dep_LarA"/>
</dbReference>